<sequence>MRKLSASQDILSSVSAEVDSEPVEVNIEGWRSAGRHYAKLAQELFLDLDDDEGDDEHARRMIDVTALSTLATMYFALASDADRFGKLPPEAKPD</sequence>
<evidence type="ECO:0000313" key="1">
    <source>
        <dbReference type="EMBL" id="QFG11464.1"/>
    </source>
</evidence>
<dbReference type="Proteomes" id="UP000326609">
    <property type="component" value="Segment"/>
</dbReference>
<dbReference type="EMBL" id="MN234199">
    <property type="protein sequence ID" value="QFG11464.1"/>
    <property type="molecule type" value="Genomic_DNA"/>
</dbReference>
<accession>A0A5J6TN39</accession>
<evidence type="ECO:0000313" key="2">
    <source>
        <dbReference type="Proteomes" id="UP000326609"/>
    </source>
</evidence>
<dbReference type="KEGG" id="vg:60323540"/>
<keyword evidence="2" id="KW-1185">Reference proteome</keyword>
<organism evidence="1 2">
    <name type="scientific">Mycobacterium phage Ekdilam</name>
    <dbReference type="NCBI Taxonomy" id="2599862"/>
    <lineage>
        <taxon>Viruses</taxon>
        <taxon>Duplodnaviria</taxon>
        <taxon>Heunggongvirae</taxon>
        <taxon>Uroviricota</taxon>
        <taxon>Caudoviricetes</taxon>
        <taxon>Weiservirinae</taxon>
        <taxon>Amginevirus</taxon>
        <taxon>Amginevirus ekdilam</taxon>
    </lineage>
</organism>
<gene>
    <name evidence="1" type="primary">40</name>
    <name evidence="1" type="ORF">PBI_EKDILAM_40</name>
</gene>
<reference evidence="1 2" key="1">
    <citation type="submission" date="2019-07" db="EMBL/GenBank/DDBJ databases">
        <authorList>
            <person name="Divens A.M."/>
            <person name="Garlena R.A."/>
            <person name="Russell D.A."/>
            <person name="Pope W.H."/>
            <person name="Jacobs-Sera D."/>
            <person name="Hatfull G.F."/>
        </authorList>
    </citation>
    <scope>NUCLEOTIDE SEQUENCE [LARGE SCALE GENOMIC DNA]</scope>
</reference>
<name>A0A5J6TN39_9CAUD</name>
<proteinExistence type="predicted"/>
<dbReference type="GeneID" id="60323540"/>
<dbReference type="RefSeq" id="YP_009952093.1">
    <property type="nucleotide sequence ID" value="NC_051608.1"/>
</dbReference>
<protein>
    <submittedName>
        <fullName evidence="1">Uncharacterized protein</fullName>
    </submittedName>
</protein>